<keyword evidence="3" id="KW-0949">S-adenosyl-L-methionine</keyword>
<dbReference type="InterPro" id="IPR029063">
    <property type="entry name" value="SAM-dependent_MTases_sf"/>
</dbReference>
<dbReference type="CDD" id="cd02440">
    <property type="entry name" value="AdoMet_MTases"/>
    <property type="match status" value="1"/>
</dbReference>
<evidence type="ECO:0000313" key="6">
    <source>
        <dbReference type="EMBL" id="MFC4533237.1"/>
    </source>
</evidence>
<dbReference type="RefSeq" id="WP_380842474.1">
    <property type="nucleotide sequence ID" value="NZ_JBHSFP010000014.1"/>
</dbReference>
<dbReference type="SUPFAM" id="SSF53335">
    <property type="entry name" value="S-adenosyl-L-methionine-dependent methyltransferases"/>
    <property type="match status" value="1"/>
</dbReference>
<protein>
    <submittedName>
        <fullName evidence="6">Methyltransferase</fullName>
    </submittedName>
</protein>
<dbReference type="EMBL" id="JBHSFP010000014">
    <property type="protein sequence ID" value="MFC4533237.1"/>
    <property type="molecule type" value="Genomic_DNA"/>
</dbReference>
<evidence type="ECO:0000256" key="1">
    <source>
        <dbReference type="ARBA" id="ARBA00022603"/>
    </source>
</evidence>
<accession>A0ABV9CKJ0</accession>
<dbReference type="Gene3D" id="3.40.50.150">
    <property type="entry name" value="Vaccinia Virus protein VP39"/>
    <property type="match status" value="1"/>
</dbReference>
<dbReference type="SUPFAM" id="SSF46785">
    <property type="entry name" value="Winged helix' DNA-binding domain"/>
    <property type="match status" value="1"/>
</dbReference>
<dbReference type="PROSITE" id="PS51683">
    <property type="entry name" value="SAM_OMT_II"/>
    <property type="match status" value="1"/>
</dbReference>
<proteinExistence type="predicted"/>
<keyword evidence="2" id="KW-0808">Transferase</keyword>
<dbReference type="InterPro" id="IPR001077">
    <property type="entry name" value="COMT_C"/>
</dbReference>
<evidence type="ECO:0000313" key="7">
    <source>
        <dbReference type="Proteomes" id="UP001596004"/>
    </source>
</evidence>
<feature type="domain" description="O-methyltransferase C-terminal" evidence="4">
    <location>
        <begin position="116"/>
        <end position="325"/>
    </location>
</feature>
<dbReference type="PANTHER" id="PTHR43712:SF2">
    <property type="entry name" value="O-METHYLTRANSFERASE CICE"/>
    <property type="match status" value="1"/>
</dbReference>
<comment type="caution">
    <text evidence="6">The sequence shown here is derived from an EMBL/GenBank/DDBJ whole genome shotgun (WGS) entry which is preliminary data.</text>
</comment>
<keyword evidence="7" id="KW-1185">Reference proteome</keyword>
<evidence type="ECO:0000259" key="4">
    <source>
        <dbReference type="Pfam" id="PF00891"/>
    </source>
</evidence>
<dbReference type="Pfam" id="PF08100">
    <property type="entry name" value="Dimerisation"/>
    <property type="match status" value="1"/>
</dbReference>
<sequence>MTKTAAPSREIATLADINRLGTAFCRAKTVLSAIELGVFTELGKGAATGTELCARLGLHPRAMPDFLTTLVTLGLLQAEDGRYANAPVSARYLDRSSPSYGGGFLERADQMMYPAWEHLTGLLRTGEPQVPGREDQAAAFERMMADPVHLDRFLRMMDAVSGPLGPELAAKFDWAEHTTVVDIGGARGNLLSQILGAHDHLSGYVFDLQGIESAFVAHMEALGLKDRARFVGGDFFKDALPQGDVLIIGHVLHDWAPGERARLIKKAFSAVRPGGALLIYDQLTGQGHDDPWNEIISLNMQLLSPGGSEYTLAECRDWLRDAGFQTVTSFSLGEHDTCVVALKDR</sequence>
<name>A0ABV9CKJ0_9ACTN</name>
<dbReference type="Proteomes" id="UP001596004">
    <property type="component" value="Unassembled WGS sequence"/>
</dbReference>
<evidence type="ECO:0000256" key="2">
    <source>
        <dbReference type="ARBA" id="ARBA00022679"/>
    </source>
</evidence>
<dbReference type="InterPro" id="IPR036388">
    <property type="entry name" value="WH-like_DNA-bd_sf"/>
</dbReference>
<dbReference type="PIRSF" id="PIRSF005739">
    <property type="entry name" value="O-mtase"/>
    <property type="match status" value="1"/>
</dbReference>
<feature type="domain" description="O-methyltransferase dimerisation" evidence="5">
    <location>
        <begin position="23"/>
        <end position="94"/>
    </location>
</feature>
<dbReference type="PANTHER" id="PTHR43712">
    <property type="entry name" value="PUTATIVE (AFU_ORTHOLOGUE AFUA_4G14580)-RELATED"/>
    <property type="match status" value="1"/>
</dbReference>
<dbReference type="InterPro" id="IPR036390">
    <property type="entry name" value="WH_DNA-bd_sf"/>
</dbReference>
<dbReference type="InterPro" id="IPR012967">
    <property type="entry name" value="COMT_dimerisation"/>
</dbReference>
<gene>
    <name evidence="6" type="ORF">ACFO60_20890</name>
</gene>
<dbReference type="GO" id="GO:0008168">
    <property type="term" value="F:methyltransferase activity"/>
    <property type="evidence" value="ECO:0007669"/>
    <property type="project" value="UniProtKB-KW"/>
</dbReference>
<keyword evidence="1 6" id="KW-0489">Methyltransferase</keyword>
<evidence type="ECO:0000259" key="5">
    <source>
        <dbReference type="Pfam" id="PF08100"/>
    </source>
</evidence>
<dbReference type="Gene3D" id="1.10.10.10">
    <property type="entry name" value="Winged helix-like DNA-binding domain superfamily/Winged helix DNA-binding domain"/>
    <property type="match status" value="1"/>
</dbReference>
<reference evidence="7" key="1">
    <citation type="journal article" date="2019" name="Int. J. Syst. Evol. Microbiol.">
        <title>The Global Catalogue of Microorganisms (GCM) 10K type strain sequencing project: providing services to taxonomists for standard genome sequencing and annotation.</title>
        <authorList>
            <consortium name="The Broad Institute Genomics Platform"/>
            <consortium name="The Broad Institute Genome Sequencing Center for Infectious Disease"/>
            <person name="Wu L."/>
            <person name="Ma J."/>
        </authorList>
    </citation>
    <scope>NUCLEOTIDE SEQUENCE [LARGE SCALE GENOMIC DNA]</scope>
    <source>
        <strain evidence="7">CGMCC 4.7132</strain>
    </source>
</reference>
<evidence type="ECO:0000256" key="3">
    <source>
        <dbReference type="ARBA" id="ARBA00022691"/>
    </source>
</evidence>
<dbReference type="GO" id="GO:0032259">
    <property type="term" value="P:methylation"/>
    <property type="evidence" value="ECO:0007669"/>
    <property type="project" value="UniProtKB-KW"/>
</dbReference>
<dbReference type="Pfam" id="PF00891">
    <property type="entry name" value="Methyltransf_2"/>
    <property type="match status" value="1"/>
</dbReference>
<organism evidence="6 7">
    <name type="scientific">Sphaerisporangium dianthi</name>
    <dbReference type="NCBI Taxonomy" id="1436120"/>
    <lineage>
        <taxon>Bacteria</taxon>
        <taxon>Bacillati</taxon>
        <taxon>Actinomycetota</taxon>
        <taxon>Actinomycetes</taxon>
        <taxon>Streptosporangiales</taxon>
        <taxon>Streptosporangiaceae</taxon>
        <taxon>Sphaerisporangium</taxon>
    </lineage>
</organism>
<dbReference type="InterPro" id="IPR016461">
    <property type="entry name" value="COMT-like"/>
</dbReference>